<sequence length="671" mass="70273">MDIDIFQLPGILRRRWAYPAASTALCGVLALGFATLQTPTYRASVQLIVDPAALQTPVSDPAAAAGGGAAGASAQATTDSQLYVMQSAEVVGPVVDKLNLQNDDWLAAPRSGGLLARLIGGKSLSEAERRREAMDSLADDLSVVRADQSLVFSINAKHPNAKMAADIANATADAYLAQVDKSRAGSTQRIGDTLKDQAAALSAKLQKAQAEVEAYKAAHGLYSTPAGGLVADQQLEALNQQLAAAKTRVEQQKTIYDQAQKVTMADIQAGAIPEALQSNALVSLRTRYAQLLDSEAQLSANLGEQHPQLKAARAQAASMRTSITSELDRIRASLKNNYQRAVGDRDALQARYNDMQKALAQTSDSRTRLTQLQSEAQALKDMYQSTLARAEALGGKAAPDPTSARVISAAVPPVKPSGAPKILVLIAGLLFGAAAGSALAVLREMLSQAGTPGGPGRRRLQPETVANTSQPPVTPPEVVAPGPVTRARVNSPVIRTAPAAQTEIERAAETIRARFGESGASRAEVMFYPAAGVGNLDAVIHDVATTLIGMGSVVLLSDGMEAVAEARARLVRRGPRVALAAPSDPKDGSLRYRAAPGTSLVRRENNGPILHLANGAGDAAIAMLPGIVDRADATFMVVTADTPVEEIESLMQSLSQWDGKLLGAIVVESRG</sequence>
<dbReference type="RefSeq" id="WP_354554259.1">
    <property type="nucleotide sequence ID" value="NZ_JBEPMB010000001.1"/>
</dbReference>
<dbReference type="EMBL" id="JBEPMB010000001">
    <property type="protein sequence ID" value="MET3611871.1"/>
    <property type="molecule type" value="Genomic_DNA"/>
</dbReference>
<keyword evidence="3" id="KW-0812">Transmembrane</keyword>
<dbReference type="Pfam" id="PF02706">
    <property type="entry name" value="Wzz"/>
    <property type="match status" value="1"/>
</dbReference>
<proteinExistence type="predicted"/>
<keyword evidence="5" id="KW-0472">Membrane</keyword>
<comment type="caution">
    <text evidence="10">The sequence shown here is derived from an EMBL/GenBank/DDBJ whole genome shotgun (WGS) entry which is preliminary data.</text>
</comment>
<keyword evidence="4" id="KW-1133">Transmembrane helix</keyword>
<dbReference type="InterPro" id="IPR032807">
    <property type="entry name" value="GNVR"/>
</dbReference>
<evidence type="ECO:0000259" key="8">
    <source>
        <dbReference type="Pfam" id="PF02706"/>
    </source>
</evidence>
<gene>
    <name evidence="10" type="ORF">ABID16_000176</name>
</gene>
<accession>A0ABV2ITQ7</accession>
<keyword evidence="2" id="KW-1003">Cell membrane</keyword>
<feature type="coiled-coil region" evidence="6">
    <location>
        <begin position="331"/>
        <end position="389"/>
    </location>
</feature>
<name>A0ABV2ITQ7_9HYPH</name>
<dbReference type="Pfam" id="PF13807">
    <property type="entry name" value="GNVR"/>
    <property type="match status" value="1"/>
</dbReference>
<feature type="domain" description="Polysaccharide chain length determinant N-terminal" evidence="8">
    <location>
        <begin position="2"/>
        <end position="98"/>
    </location>
</feature>
<feature type="region of interest" description="Disordered" evidence="7">
    <location>
        <begin position="450"/>
        <end position="478"/>
    </location>
</feature>
<feature type="coiled-coil region" evidence="6">
    <location>
        <begin position="191"/>
        <end position="255"/>
    </location>
</feature>
<dbReference type="PANTHER" id="PTHR32309:SF13">
    <property type="entry name" value="FERRIC ENTEROBACTIN TRANSPORT PROTEIN FEPE"/>
    <property type="match status" value="1"/>
</dbReference>
<evidence type="ECO:0000256" key="2">
    <source>
        <dbReference type="ARBA" id="ARBA00022475"/>
    </source>
</evidence>
<evidence type="ECO:0000313" key="10">
    <source>
        <dbReference type="EMBL" id="MET3611871.1"/>
    </source>
</evidence>
<feature type="domain" description="Tyrosine-protein kinase G-rich" evidence="9">
    <location>
        <begin position="368"/>
        <end position="445"/>
    </location>
</feature>
<evidence type="ECO:0000256" key="4">
    <source>
        <dbReference type="ARBA" id="ARBA00022989"/>
    </source>
</evidence>
<protein>
    <submittedName>
        <fullName evidence="10">Uncharacterized protein involved in exopolysaccharide biosynthesis</fullName>
    </submittedName>
</protein>
<evidence type="ECO:0000313" key="11">
    <source>
        <dbReference type="Proteomes" id="UP001549047"/>
    </source>
</evidence>
<evidence type="ECO:0000256" key="5">
    <source>
        <dbReference type="ARBA" id="ARBA00023136"/>
    </source>
</evidence>
<dbReference type="PANTHER" id="PTHR32309">
    <property type="entry name" value="TYROSINE-PROTEIN KINASE"/>
    <property type="match status" value="1"/>
</dbReference>
<evidence type="ECO:0000256" key="3">
    <source>
        <dbReference type="ARBA" id="ARBA00022692"/>
    </source>
</evidence>
<dbReference type="InterPro" id="IPR003856">
    <property type="entry name" value="LPS_length_determ_N"/>
</dbReference>
<evidence type="ECO:0000256" key="1">
    <source>
        <dbReference type="ARBA" id="ARBA00004651"/>
    </source>
</evidence>
<organism evidence="10 11">
    <name type="scientific">Rhizobium aquaticum</name>
    <dbReference type="NCBI Taxonomy" id="1549636"/>
    <lineage>
        <taxon>Bacteria</taxon>
        <taxon>Pseudomonadati</taxon>
        <taxon>Pseudomonadota</taxon>
        <taxon>Alphaproteobacteria</taxon>
        <taxon>Hyphomicrobiales</taxon>
        <taxon>Rhizobiaceae</taxon>
        <taxon>Rhizobium/Agrobacterium group</taxon>
        <taxon>Rhizobium</taxon>
    </lineage>
</organism>
<evidence type="ECO:0000256" key="6">
    <source>
        <dbReference type="SAM" id="Coils"/>
    </source>
</evidence>
<evidence type="ECO:0000259" key="9">
    <source>
        <dbReference type="Pfam" id="PF13807"/>
    </source>
</evidence>
<comment type="subcellular location">
    <subcellularLocation>
        <location evidence="1">Cell membrane</location>
        <topology evidence="1">Multi-pass membrane protein</topology>
    </subcellularLocation>
</comment>
<keyword evidence="11" id="KW-1185">Reference proteome</keyword>
<evidence type="ECO:0000256" key="7">
    <source>
        <dbReference type="SAM" id="MobiDB-lite"/>
    </source>
</evidence>
<keyword evidence="6" id="KW-0175">Coiled coil</keyword>
<dbReference type="InterPro" id="IPR050445">
    <property type="entry name" value="Bact_polysacc_biosynth/exp"/>
</dbReference>
<dbReference type="Proteomes" id="UP001549047">
    <property type="component" value="Unassembled WGS sequence"/>
</dbReference>
<reference evidence="10 11" key="1">
    <citation type="submission" date="2024-06" db="EMBL/GenBank/DDBJ databases">
        <title>Genomic Encyclopedia of Type Strains, Phase IV (KMG-IV): sequencing the most valuable type-strain genomes for metagenomic binning, comparative biology and taxonomic classification.</title>
        <authorList>
            <person name="Goeker M."/>
        </authorList>
    </citation>
    <scope>NUCLEOTIDE SEQUENCE [LARGE SCALE GENOMIC DNA]</scope>
    <source>
        <strain evidence="10 11">DSM 29780</strain>
    </source>
</reference>